<keyword evidence="4" id="KW-1185">Reference proteome</keyword>
<evidence type="ECO:0000259" key="2">
    <source>
        <dbReference type="Pfam" id="PF00248"/>
    </source>
</evidence>
<dbReference type="Pfam" id="PF00248">
    <property type="entry name" value="Aldo_ket_red"/>
    <property type="match status" value="1"/>
</dbReference>
<dbReference type="InterPro" id="IPR036812">
    <property type="entry name" value="NAD(P)_OxRdtase_dom_sf"/>
</dbReference>
<accession>A0ABR3TT22</accession>
<dbReference type="Gene3D" id="3.20.20.100">
    <property type="entry name" value="NADP-dependent oxidoreductase domain"/>
    <property type="match status" value="1"/>
</dbReference>
<comment type="caution">
    <text evidence="3">The sequence shown here is derived from an EMBL/GenBank/DDBJ whole genome shotgun (WGS) entry which is preliminary data.</text>
</comment>
<proteinExistence type="predicted"/>
<dbReference type="PANTHER" id="PTHR43364">
    <property type="entry name" value="NADH-SPECIFIC METHYLGLYOXAL REDUCTASE-RELATED"/>
    <property type="match status" value="1"/>
</dbReference>
<dbReference type="Proteomes" id="UP001521184">
    <property type="component" value="Unassembled WGS sequence"/>
</dbReference>
<evidence type="ECO:0000313" key="3">
    <source>
        <dbReference type="EMBL" id="KAL1643904.1"/>
    </source>
</evidence>
<dbReference type="InterPro" id="IPR050523">
    <property type="entry name" value="AKR_Detox_Biosynth"/>
</dbReference>
<dbReference type="EMBL" id="JAKEKT020000025">
    <property type="protein sequence ID" value="KAL1643904.1"/>
    <property type="molecule type" value="Genomic_DNA"/>
</dbReference>
<protein>
    <recommendedName>
        <fullName evidence="2">NADP-dependent oxidoreductase domain-containing protein</fullName>
    </recommendedName>
</protein>
<dbReference type="InterPro" id="IPR023210">
    <property type="entry name" value="NADP_OxRdtase_dom"/>
</dbReference>
<reference evidence="3 4" key="1">
    <citation type="journal article" date="2023" name="Plant Dis.">
        <title>First Report of Diplodia intermedia Causing Canker and Dieback Diseases on Apple Trees in Canada.</title>
        <authorList>
            <person name="Ellouze W."/>
            <person name="Ilyukhin E."/>
            <person name="Sulman M."/>
            <person name="Ali S."/>
        </authorList>
    </citation>
    <scope>NUCLEOTIDE SEQUENCE [LARGE SCALE GENOMIC DNA]</scope>
    <source>
        <strain evidence="3 4">M45-28</strain>
    </source>
</reference>
<sequence length="187" mass="20190">MSAVKPAMKAVFGAMTIGKPGTSPTTEAVQRLPPRGRGRAGAVRACAANGVALYVFNPLAGGFLTSSRYRRGQREFADGERFDPGRWQGRLFHGRCWNDPMWQALEGLRPVAKKRGLAEVQCALRWLAHHSALSEELGDAVVVGASGPQHVENNLAALGQGPLPDDVVEALDAGWAKTRALPLKFWH</sequence>
<dbReference type="PANTHER" id="PTHR43364:SF4">
    <property type="entry name" value="NAD(P)-LINKED OXIDOREDUCTASE SUPERFAMILY PROTEIN"/>
    <property type="match status" value="1"/>
</dbReference>
<gene>
    <name evidence="3" type="ORF">SLS58_004578</name>
</gene>
<evidence type="ECO:0000313" key="4">
    <source>
        <dbReference type="Proteomes" id="UP001521184"/>
    </source>
</evidence>
<name>A0ABR3TT22_9PEZI</name>
<evidence type="ECO:0000256" key="1">
    <source>
        <dbReference type="ARBA" id="ARBA00023002"/>
    </source>
</evidence>
<feature type="domain" description="NADP-dependent oxidoreductase" evidence="2">
    <location>
        <begin position="41"/>
        <end position="173"/>
    </location>
</feature>
<dbReference type="SUPFAM" id="SSF51430">
    <property type="entry name" value="NAD(P)-linked oxidoreductase"/>
    <property type="match status" value="1"/>
</dbReference>
<keyword evidence="1" id="KW-0560">Oxidoreductase</keyword>
<organism evidence="3 4">
    <name type="scientific">Diplodia intermedia</name>
    <dbReference type="NCBI Taxonomy" id="856260"/>
    <lineage>
        <taxon>Eukaryota</taxon>
        <taxon>Fungi</taxon>
        <taxon>Dikarya</taxon>
        <taxon>Ascomycota</taxon>
        <taxon>Pezizomycotina</taxon>
        <taxon>Dothideomycetes</taxon>
        <taxon>Dothideomycetes incertae sedis</taxon>
        <taxon>Botryosphaeriales</taxon>
        <taxon>Botryosphaeriaceae</taxon>
        <taxon>Diplodia</taxon>
    </lineage>
</organism>